<dbReference type="GO" id="GO:0016857">
    <property type="term" value="F:racemase and epimerase activity, acting on carbohydrates and derivatives"/>
    <property type="evidence" value="ECO:0007669"/>
    <property type="project" value="InterPro"/>
</dbReference>
<dbReference type="Pfam" id="PF00834">
    <property type="entry name" value="Ribul_P_3_epim"/>
    <property type="match status" value="1"/>
</dbReference>
<dbReference type="InterPro" id="IPR011060">
    <property type="entry name" value="RibuloseP-bd_barrel"/>
</dbReference>
<evidence type="ECO:0000256" key="10">
    <source>
        <dbReference type="ARBA" id="ARBA00023277"/>
    </source>
</evidence>
<comment type="cofactor">
    <cofactor evidence="1">
        <name>Mn(2+)</name>
        <dbReference type="ChEBI" id="CHEBI:29035"/>
    </cofactor>
</comment>
<dbReference type="GO" id="GO:0006091">
    <property type="term" value="P:generation of precursor metabolites and energy"/>
    <property type="evidence" value="ECO:0007669"/>
    <property type="project" value="UniProtKB-ARBA"/>
</dbReference>
<dbReference type="GO" id="GO:0006163">
    <property type="term" value="P:purine nucleotide metabolic process"/>
    <property type="evidence" value="ECO:0007669"/>
    <property type="project" value="UniProtKB-ARBA"/>
</dbReference>
<comment type="cofactor">
    <cofactor evidence="2">
        <name>Zn(2+)</name>
        <dbReference type="ChEBI" id="CHEBI:29105"/>
    </cofactor>
</comment>
<dbReference type="CDD" id="cd00429">
    <property type="entry name" value="RPE"/>
    <property type="match status" value="1"/>
</dbReference>
<proteinExistence type="predicted"/>
<keyword evidence="12" id="KW-1185">Reference proteome</keyword>
<dbReference type="AlphaFoldDB" id="A0A920CL48"/>
<comment type="subunit">
    <text evidence="4">Homodimer.</text>
</comment>
<evidence type="ECO:0000313" key="12">
    <source>
        <dbReference type="Proteomes" id="UP000678895"/>
    </source>
</evidence>
<evidence type="ECO:0000256" key="3">
    <source>
        <dbReference type="ARBA" id="ARBA00001954"/>
    </source>
</evidence>
<organism evidence="11 12">
    <name type="scientific">Paenibacillus apis</name>
    <dbReference type="NCBI Taxonomy" id="1792174"/>
    <lineage>
        <taxon>Bacteria</taxon>
        <taxon>Bacillati</taxon>
        <taxon>Bacillota</taxon>
        <taxon>Bacilli</taxon>
        <taxon>Bacillales</taxon>
        <taxon>Paenibacillaceae</taxon>
        <taxon>Paenibacillus</taxon>
    </lineage>
</organism>
<evidence type="ECO:0000256" key="5">
    <source>
        <dbReference type="ARBA" id="ARBA00022723"/>
    </source>
</evidence>
<dbReference type="FunFam" id="3.20.20.70:FF:000191">
    <property type="entry name" value="ribulose-phosphate 3-epimerase isoform X2"/>
    <property type="match status" value="1"/>
</dbReference>
<keyword evidence="10" id="KW-0119">Carbohydrate metabolism</keyword>
<comment type="cofactor">
    <cofactor evidence="3">
        <name>Fe(2+)</name>
        <dbReference type="ChEBI" id="CHEBI:29033"/>
    </cofactor>
</comment>
<dbReference type="RefSeq" id="WP_301625437.1">
    <property type="nucleotide sequence ID" value="NZ_BORS01000003.1"/>
</dbReference>
<keyword evidence="7" id="KW-0408">Iron</keyword>
<dbReference type="GO" id="GO:0046872">
    <property type="term" value="F:metal ion binding"/>
    <property type="evidence" value="ECO:0007669"/>
    <property type="project" value="UniProtKB-KW"/>
</dbReference>
<dbReference type="InterPro" id="IPR000056">
    <property type="entry name" value="Ribul_P_3_epim-like"/>
</dbReference>
<keyword evidence="9" id="KW-0413">Isomerase</keyword>
<evidence type="ECO:0000256" key="6">
    <source>
        <dbReference type="ARBA" id="ARBA00022833"/>
    </source>
</evidence>
<dbReference type="GO" id="GO:1901135">
    <property type="term" value="P:carbohydrate derivative metabolic process"/>
    <property type="evidence" value="ECO:0007669"/>
    <property type="project" value="UniProtKB-ARBA"/>
</dbReference>
<accession>A0A920CL48</accession>
<dbReference type="Proteomes" id="UP000678895">
    <property type="component" value="Unassembled WGS sequence"/>
</dbReference>
<keyword evidence="8" id="KW-0464">Manganese</keyword>
<evidence type="ECO:0000313" key="11">
    <source>
        <dbReference type="EMBL" id="GIO41293.1"/>
    </source>
</evidence>
<protein>
    <submittedName>
        <fullName evidence="11">Ribulose-phosphate 3-epimerase</fullName>
    </submittedName>
</protein>
<dbReference type="SUPFAM" id="SSF51366">
    <property type="entry name" value="Ribulose-phoshate binding barrel"/>
    <property type="match status" value="1"/>
</dbReference>
<evidence type="ECO:0000256" key="1">
    <source>
        <dbReference type="ARBA" id="ARBA00001936"/>
    </source>
</evidence>
<sequence>MTNKLSLSIMCADQLNLKGALEDAAHIRANFIHADIMDGNFVHNITLGFDQLRMLAENSSVPVDAHLMVSNLDMAIPLVLDTGCSHVCFHIEATHTPIRYLRQIRESGKQAGIAINPHGSIDFLQHLHQYVDYVLVMTVEPGFAGQKFLEHTALKIKEIRELIGPDKDIMVDGNIGLDSARLCREYGANVFVLGTSVAYSQQQINEAQIQTFRDKLDVPVQ</sequence>
<reference evidence="11" key="1">
    <citation type="submission" date="2021-03" db="EMBL/GenBank/DDBJ databases">
        <title>Antimicrobial resistance genes in bacteria isolated from Japanese honey, and their potential for conferring macrolide and lincosamide resistance in the American foulbrood pathogen Paenibacillus larvae.</title>
        <authorList>
            <person name="Okamoto M."/>
            <person name="Kumagai M."/>
            <person name="Kanamori H."/>
            <person name="Takamatsu D."/>
        </authorList>
    </citation>
    <scope>NUCLEOTIDE SEQUENCE</scope>
    <source>
        <strain evidence="11">J41TS4</strain>
    </source>
</reference>
<evidence type="ECO:0000256" key="7">
    <source>
        <dbReference type="ARBA" id="ARBA00023004"/>
    </source>
</evidence>
<name>A0A920CL48_9BACL</name>
<evidence type="ECO:0000256" key="8">
    <source>
        <dbReference type="ARBA" id="ARBA00023211"/>
    </source>
</evidence>
<dbReference type="EMBL" id="BORS01000003">
    <property type="protein sequence ID" value="GIO41293.1"/>
    <property type="molecule type" value="Genomic_DNA"/>
</dbReference>
<keyword evidence="6" id="KW-0862">Zinc</keyword>
<dbReference type="Gene3D" id="3.20.20.70">
    <property type="entry name" value="Aldolase class I"/>
    <property type="match status" value="1"/>
</dbReference>
<comment type="caution">
    <text evidence="11">The sequence shown here is derived from an EMBL/GenBank/DDBJ whole genome shotgun (WGS) entry which is preliminary data.</text>
</comment>
<dbReference type="GO" id="GO:0005975">
    <property type="term" value="P:carbohydrate metabolic process"/>
    <property type="evidence" value="ECO:0007669"/>
    <property type="project" value="InterPro"/>
</dbReference>
<keyword evidence="5" id="KW-0479">Metal-binding</keyword>
<dbReference type="PANTHER" id="PTHR11749">
    <property type="entry name" value="RIBULOSE-5-PHOSPHATE-3-EPIMERASE"/>
    <property type="match status" value="1"/>
</dbReference>
<evidence type="ECO:0000256" key="4">
    <source>
        <dbReference type="ARBA" id="ARBA00011738"/>
    </source>
</evidence>
<evidence type="ECO:0000256" key="2">
    <source>
        <dbReference type="ARBA" id="ARBA00001947"/>
    </source>
</evidence>
<dbReference type="PROSITE" id="PS01086">
    <property type="entry name" value="RIBUL_P_3_EPIMER_2"/>
    <property type="match status" value="1"/>
</dbReference>
<gene>
    <name evidence="11" type="ORF">J41TS4_10510</name>
</gene>
<dbReference type="InterPro" id="IPR013785">
    <property type="entry name" value="Aldolase_TIM"/>
</dbReference>
<dbReference type="GO" id="GO:0046496">
    <property type="term" value="P:nicotinamide nucleotide metabolic process"/>
    <property type="evidence" value="ECO:0007669"/>
    <property type="project" value="UniProtKB-ARBA"/>
</dbReference>
<dbReference type="NCBIfam" id="NF004076">
    <property type="entry name" value="PRK05581.1-4"/>
    <property type="match status" value="1"/>
</dbReference>
<evidence type="ECO:0000256" key="9">
    <source>
        <dbReference type="ARBA" id="ARBA00023235"/>
    </source>
</evidence>